<dbReference type="EMBL" id="JAPNUD010000222">
    <property type="protein sequence ID" value="MDA0646754.1"/>
    <property type="molecule type" value="Genomic_DNA"/>
</dbReference>
<feature type="non-terminal residue" evidence="2">
    <location>
        <position position="1"/>
    </location>
</feature>
<dbReference type="Proteomes" id="UP001212498">
    <property type="component" value="Unassembled WGS sequence"/>
</dbReference>
<dbReference type="InterPro" id="IPR036388">
    <property type="entry name" value="WH-like_DNA-bd_sf"/>
</dbReference>
<dbReference type="InterPro" id="IPR015191">
    <property type="entry name" value="SelB_WHD4"/>
</dbReference>
<proteinExistence type="predicted"/>
<accession>A0ABT4TBH2</accession>
<dbReference type="RefSeq" id="WP_271279946.1">
    <property type="nucleotide sequence ID" value="NZ_JAPNUD010000222.1"/>
</dbReference>
<protein>
    <submittedName>
        <fullName evidence="2">SelB C-terminal domain-containing protein</fullName>
    </submittedName>
</protein>
<dbReference type="Pfam" id="PF09107">
    <property type="entry name" value="WHD_3rd_SelB"/>
    <property type="match status" value="1"/>
</dbReference>
<reference evidence="2 3" key="1">
    <citation type="submission" date="2022-11" db="EMBL/GenBank/DDBJ databases">
        <title>Nonomuraea corallina sp. nov., a new species of the genus Nonomuraea isolated from sea side sediment in Thai sea.</title>
        <authorList>
            <person name="Ngamcharungchit C."/>
            <person name="Matsumoto A."/>
            <person name="Suriyachadkun C."/>
            <person name="Panbangred W."/>
            <person name="Inahashi Y."/>
            <person name="Intra B."/>
        </authorList>
    </citation>
    <scope>NUCLEOTIDE SEQUENCE [LARGE SCALE GENOMIC DNA]</scope>
    <source>
        <strain evidence="2 3">DSM 43553</strain>
    </source>
</reference>
<dbReference type="InterPro" id="IPR036390">
    <property type="entry name" value="WH_DNA-bd_sf"/>
</dbReference>
<gene>
    <name evidence="2" type="ORF">OUY24_39535</name>
</gene>
<sequence>AGRLAELGLGPKELAAAVRAGSLLRVGEGIVLLPGADGRAAEVLSRLPQPFTVSQARRALGTTRRVAVPLLEHLDRAGLTERLDEVRRRCG</sequence>
<organism evidence="2 3">
    <name type="scientific">Nonomuraea ferruginea</name>
    <dbReference type="NCBI Taxonomy" id="46174"/>
    <lineage>
        <taxon>Bacteria</taxon>
        <taxon>Bacillati</taxon>
        <taxon>Actinomycetota</taxon>
        <taxon>Actinomycetes</taxon>
        <taxon>Streptosporangiales</taxon>
        <taxon>Streptosporangiaceae</taxon>
        <taxon>Nonomuraea</taxon>
    </lineage>
</organism>
<evidence type="ECO:0000313" key="3">
    <source>
        <dbReference type="Proteomes" id="UP001212498"/>
    </source>
</evidence>
<dbReference type="SUPFAM" id="SSF46785">
    <property type="entry name" value="Winged helix' DNA-binding domain"/>
    <property type="match status" value="1"/>
</dbReference>
<evidence type="ECO:0000313" key="2">
    <source>
        <dbReference type="EMBL" id="MDA0646754.1"/>
    </source>
</evidence>
<dbReference type="Gene3D" id="1.10.10.10">
    <property type="entry name" value="Winged helix-like DNA-binding domain superfamily/Winged helix DNA-binding domain"/>
    <property type="match status" value="1"/>
</dbReference>
<keyword evidence="3" id="KW-1185">Reference proteome</keyword>
<feature type="domain" description="Elongation factor SelB fourth winged-helix" evidence="1">
    <location>
        <begin position="44"/>
        <end position="88"/>
    </location>
</feature>
<name>A0ABT4TBH2_9ACTN</name>
<evidence type="ECO:0000259" key="1">
    <source>
        <dbReference type="Pfam" id="PF09107"/>
    </source>
</evidence>
<comment type="caution">
    <text evidence="2">The sequence shown here is derived from an EMBL/GenBank/DDBJ whole genome shotgun (WGS) entry which is preliminary data.</text>
</comment>